<dbReference type="EMBL" id="BAAANY010000014">
    <property type="protein sequence ID" value="GAA1687309.1"/>
    <property type="molecule type" value="Genomic_DNA"/>
</dbReference>
<evidence type="ECO:0000256" key="1">
    <source>
        <dbReference type="SAM" id="SignalP"/>
    </source>
</evidence>
<proteinExistence type="predicted"/>
<feature type="signal peptide" evidence="1">
    <location>
        <begin position="1"/>
        <end position="28"/>
    </location>
</feature>
<comment type="caution">
    <text evidence="2">The sequence shown here is derived from an EMBL/GenBank/DDBJ whole genome shotgun (WGS) entry which is preliminary data.</text>
</comment>
<accession>A0ABN2HFZ2</accession>
<feature type="chain" id="PRO_5046928432" description="SH3 domain-containing protein" evidence="1">
    <location>
        <begin position="29"/>
        <end position="113"/>
    </location>
</feature>
<organism evidence="2 3">
    <name type="scientific">Fodinicola feengrottensis</name>
    <dbReference type="NCBI Taxonomy" id="435914"/>
    <lineage>
        <taxon>Bacteria</taxon>
        <taxon>Bacillati</taxon>
        <taxon>Actinomycetota</taxon>
        <taxon>Actinomycetes</taxon>
        <taxon>Mycobacteriales</taxon>
        <taxon>Fodinicola</taxon>
    </lineage>
</organism>
<gene>
    <name evidence="2" type="ORF">GCM10009765_41070</name>
</gene>
<sequence length="113" mass="11502">MSLSDLVKTLLTAALATGVLAFAAPASAAPASPAAYCNTSTTVCGCTDNVKIRSGPGTGYGAVGLCARDLLIIHETGFGDSPPGCNDLVWDRSTDRRTGVTGWISGCYIAEFA</sequence>
<evidence type="ECO:0000313" key="3">
    <source>
        <dbReference type="Proteomes" id="UP001500618"/>
    </source>
</evidence>
<evidence type="ECO:0000313" key="2">
    <source>
        <dbReference type="EMBL" id="GAA1687309.1"/>
    </source>
</evidence>
<keyword evidence="1" id="KW-0732">Signal</keyword>
<name>A0ABN2HFZ2_9ACTN</name>
<reference evidence="2 3" key="1">
    <citation type="journal article" date="2019" name="Int. J. Syst. Evol. Microbiol.">
        <title>The Global Catalogue of Microorganisms (GCM) 10K type strain sequencing project: providing services to taxonomists for standard genome sequencing and annotation.</title>
        <authorList>
            <consortium name="The Broad Institute Genomics Platform"/>
            <consortium name="The Broad Institute Genome Sequencing Center for Infectious Disease"/>
            <person name="Wu L."/>
            <person name="Ma J."/>
        </authorList>
    </citation>
    <scope>NUCLEOTIDE SEQUENCE [LARGE SCALE GENOMIC DNA]</scope>
    <source>
        <strain evidence="2 3">JCM 14718</strain>
    </source>
</reference>
<protein>
    <recommendedName>
        <fullName evidence="4">SH3 domain-containing protein</fullName>
    </recommendedName>
</protein>
<evidence type="ECO:0008006" key="4">
    <source>
        <dbReference type="Google" id="ProtNLM"/>
    </source>
</evidence>
<keyword evidence="3" id="KW-1185">Reference proteome</keyword>
<dbReference type="Proteomes" id="UP001500618">
    <property type="component" value="Unassembled WGS sequence"/>
</dbReference>